<gene>
    <name evidence="1" type="ORF">BU24DRAFT_124140</name>
</gene>
<organism evidence="1 2">
    <name type="scientific">Aaosphaeria arxii CBS 175.79</name>
    <dbReference type="NCBI Taxonomy" id="1450172"/>
    <lineage>
        <taxon>Eukaryota</taxon>
        <taxon>Fungi</taxon>
        <taxon>Dikarya</taxon>
        <taxon>Ascomycota</taxon>
        <taxon>Pezizomycotina</taxon>
        <taxon>Dothideomycetes</taxon>
        <taxon>Pleosporomycetidae</taxon>
        <taxon>Pleosporales</taxon>
        <taxon>Pleosporales incertae sedis</taxon>
        <taxon>Aaosphaeria</taxon>
    </lineage>
</organism>
<evidence type="ECO:0000313" key="1">
    <source>
        <dbReference type="EMBL" id="KAF2019638.1"/>
    </source>
</evidence>
<dbReference type="EMBL" id="ML978067">
    <property type="protein sequence ID" value="KAF2019638.1"/>
    <property type="molecule type" value="Genomic_DNA"/>
</dbReference>
<sequence length="87" mass="10148">MHVTLRMKRSTAALLSSLYNAISLHYDYFWYLSETSAYQHVSAPSGSVVHVVHIHSQEKRCDCAPRIKDHVDRCRMPWFLTGKMRQP</sequence>
<dbReference type="AlphaFoldDB" id="A0A6A5Y2G4"/>
<protein>
    <submittedName>
        <fullName evidence="1">Uncharacterized protein</fullName>
    </submittedName>
</protein>
<dbReference type="RefSeq" id="XP_033387977.1">
    <property type="nucleotide sequence ID" value="XM_033520928.1"/>
</dbReference>
<dbReference type="Proteomes" id="UP000799778">
    <property type="component" value="Unassembled WGS sequence"/>
</dbReference>
<reference evidence="1" key="1">
    <citation type="journal article" date="2020" name="Stud. Mycol.">
        <title>101 Dothideomycetes genomes: a test case for predicting lifestyles and emergence of pathogens.</title>
        <authorList>
            <person name="Haridas S."/>
            <person name="Albert R."/>
            <person name="Binder M."/>
            <person name="Bloem J."/>
            <person name="Labutti K."/>
            <person name="Salamov A."/>
            <person name="Andreopoulos B."/>
            <person name="Baker S."/>
            <person name="Barry K."/>
            <person name="Bills G."/>
            <person name="Bluhm B."/>
            <person name="Cannon C."/>
            <person name="Castanera R."/>
            <person name="Culley D."/>
            <person name="Daum C."/>
            <person name="Ezra D."/>
            <person name="Gonzalez J."/>
            <person name="Henrissat B."/>
            <person name="Kuo A."/>
            <person name="Liang C."/>
            <person name="Lipzen A."/>
            <person name="Lutzoni F."/>
            <person name="Magnuson J."/>
            <person name="Mondo S."/>
            <person name="Nolan M."/>
            <person name="Ohm R."/>
            <person name="Pangilinan J."/>
            <person name="Park H.-J."/>
            <person name="Ramirez L."/>
            <person name="Alfaro M."/>
            <person name="Sun H."/>
            <person name="Tritt A."/>
            <person name="Yoshinaga Y."/>
            <person name="Zwiers L.-H."/>
            <person name="Turgeon B."/>
            <person name="Goodwin S."/>
            <person name="Spatafora J."/>
            <person name="Crous P."/>
            <person name="Grigoriev I."/>
        </authorList>
    </citation>
    <scope>NUCLEOTIDE SEQUENCE</scope>
    <source>
        <strain evidence="1">CBS 175.79</strain>
    </source>
</reference>
<accession>A0A6A5Y2G4</accession>
<proteinExistence type="predicted"/>
<evidence type="ECO:0000313" key="2">
    <source>
        <dbReference type="Proteomes" id="UP000799778"/>
    </source>
</evidence>
<dbReference type="GeneID" id="54278325"/>
<keyword evidence="2" id="KW-1185">Reference proteome</keyword>
<name>A0A6A5Y2G4_9PLEO</name>